<dbReference type="InterPro" id="IPR000866">
    <property type="entry name" value="AhpC/TSA"/>
</dbReference>
<feature type="domain" description="Alkyl hydroperoxide reductase subunit C/ Thiol specific antioxidant" evidence="1">
    <location>
        <begin position="8"/>
        <end position="108"/>
    </location>
</feature>
<reference evidence="2" key="1">
    <citation type="journal article" date="2014" name="Int. J. Syst. Evol. Microbiol.">
        <title>Complete genome of a new Firmicutes species belonging to the dominant human colonic microbiota ('Ruminococcus bicirculans') reveals two chromosomes and a selective capacity to utilize plant glucans.</title>
        <authorList>
            <consortium name="NISC Comparative Sequencing Program"/>
            <person name="Wegmann U."/>
            <person name="Louis P."/>
            <person name="Goesmann A."/>
            <person name="Henrissat B."/>
            <person name="Duncan S.H."/>
            <person name="Flint H.J."/>
        </authorList>
    </citation>
    <scope>NUCLEOTIDE SEQUENCE</scope>
    <source>
        <strain evidence="2">NBRC 109915</strain>
    </source>
</reference>
<dbReference type="Gene3D" id="3.40.30.10">
    <property type="entry name" value="Glutaredoxin"/>
    <property type="match status" value="1"/>
</dbReference>
<dbReference type="Pfam" id="PF00578">
    <property type="entry name" value="AhpC-TSA"/>
    <property type="match status" value="1"/>
</dbReference>
<evidence type="ECO:0000259" key="1">
    <source>
        <dbReference type="Pfam" id="PF00578"/>
    </source>
</evidence>
<evidence type="ECO:0000313" key="2">
    <source>
        <dbReference type="EMBL" id="GLQ26074.1"/>
    </source>
</evidence>
<comment type="caution">
    <text evidence="2">The sequence shown here is derived from an EMBL/GenBank/DDBJ whole genome shotgun (WGS) entry which is preliminary data.</text>
</comment>
<dbReference type="RefSeq" id="WP_284370932.1">
    <property type="nucleotide sequence ID" value="NZ_BSNL01000001.1"/>
</dbReference>
<keyword evidence="3" id="KW-1185">Reference proteome</keyword>
<dbReference type="CDD" id="cd02966">
    <property type="entry name" value="TlpA_like_family"/>
    <property type="match status" value="1"/>
</dbReference>
<protein>
    <recommendedName>
        <fullName evidence="1">Alkyl hydroperoxide reductase subunit C/ Thiol specific antioxidant domain-containing protein</fullName>
    </recommendedName>
</protein>
<dbReference type="InterPro" id="IPR036249">
    <property type="entry name" value="Thioredoxin-like_sf"/>
</dbReference>
<dbReference type="EMBL" id="BSNL01000001">
    <property type="protein sequence ID" value="GLQ26074.1"/>
    <property type="molecule type" value="Genomic_DNA"/>
</dbReference>
<sequence length="520" mass="55483">MTHTKLTFALNDLAGQHHSFPSGRTSLICFVKEDCETCNTAAPVLEAFHRAYGSKVEVILIAQSGAQNAVFAQRHDLSMPVLDDTACKAAFDWDIESVPSVFWLDANGDSRTHFEGFIRTDWEALAADLSAETALPAAQVDWASLPAWRPGCGSKHLDPSVFDRLTAEAENSPIRARRIEVASSDDVAEFMFDQGFSDGLPLVPPTPERVMRMLSGTRRDSQEVVATVAPNMGEATIEKIAINAVMAGCKPEYLPVVIAAVEAICTDEFNIHGVTATTMGAAPVMVVNGPIREKIGMNMKLGALGAGNRANATIGRAVRLVVRNIGGASAGGVERSTLGNPMKFTMCFAEYEERAGWPALHVERGFQPEDSVVTVFAMTGGPVHIVDQTSREPDQIAESLGLGLEGVFSPKMKNLPVDALLVVCPEHVDTLMRAGLYSKERLRARIQEVTAVPTAESRSDDTLAAPAGSKAAATVSKFASTDFIHIVVAGSEAGKFSSAFHGWVSGANGSLSVSKKIDLG</sequence>
<organism evidence="2 3">
    <name type="scientific">Sulfitobacter pacificus</name>
    <dbReference type="NCBI Taxonomy" id="1499314"/>
    <lineage>
        <taxon>Bacteria</taxon>
        <taxon>Pseudomonadati</taxon>
        <taxon>Pseudomonadota</taxon>
        <taxon>Alphaproteobacteria</taxon>
        <taxon>Rhodobacterales</taxon>
        <taxon>Roseobacteraceae</taxon>
        <taxon>Sulfitobacter</taxon>
    </lineage>
</organism>
<name>A0ABQ5VG66_9RHOB</name>
<proteinExistence type="predicted"/>
<dbReference type="SUPFAM" id="SSF52833">
    <property type="entry name" value="Thioredoxin-like"/>
    <property type="match status" value="1"/>
</dbReference>
<accession>A0ABQ5VG66</accession>
<gene>
    <name evidence="2" type="ORF">GCM10007927_08770</name>
</gene>
<dbReference type="Proteomes" id="UP001161388">
    <property type="component" value="Unassembled WGS sequence"/>
</dbReference>
<evidence type="ECO:0000313" key="3">
    <source>
        <dbReference type="Proteomes" id="UP001161388"/>
    </source>
</evidence>
<reference evidence="2" key="2">
    <citation type="submission" date="2023-01" db="EMBL/GenBank/DDBJ databases">
        <title>Draft genome sequence of Sulfitobacter pacificus strain NBRC 109915.</title>
        <authorList>
            <person name="Sun Q."/>
            <person name="Mori K."/>
        </authorList>
    </citation>
    <scope>NUCLEOTIDE SEQUENCE</scope>
    <source>
        <strain evidence="2">NBRC 109915</strain>
    </source>
</reference>